<name>A0ABW7R0Q8_9ACTN</name>
<keyword evidence="1" id="KW-0812">Transmembrane</keyword>
<accession>A0ABW7R0Q8</accession>
<evidence type="ECO:0000256" key="2">
    <source>
        <dbReference type="SAM" id="SignalP"/>
    </source>
</evidence>
<dbReference type="Proteomes" id="UP001610818">
    <property type="component" value="Unassembled WGS sequence"/>
</dbReference>
<protein>
    <submittedName>
        <fullName evidence="3">Uncharacterized protein</fullName>
    </submittedName>
</protein>
<feature type="signal peptide" evidence="2">
    <location>
        <begin position="1"/>
        <end position="26"/>
    </location>
</feature>
<evidence type="ECO:0000313" key="3">
    <source>
        <dbReference type="EMBL" id="MFH8550145.1"/>
    </source>
</evidence>
<evidence type="ECO:0000256" key="1">
    <source>
        <dbReference type="SAM" id="Phobius"/>
    </source>
</evidence>
<reference evidence="3 4" key="1">
    <citation type="submission" date="2024-10" db="EMBL/GenBank/DDBJ databases">
        <title>The Natural Products Discovery Center: Release of the First 8490 Sequenced Strains for Exploring Actinobacteria Biosynthetic Diversity.</title>
        <authorList>
            <person name="Kalkreuter E."/>
            <person name="Kautsar S.A."/>
            <person name="Yang D."/>
            <person name="Bader C.D."/>
            <person name="Teijaro C.N."/>
            <person name="Fluegel L."/>
            <person name="Davis C.M."/>
            <person name="Simpson J.R."/>
            <person name="Lauterbach L."/>
            <person name="Steele A.D."/>
            <person name="Gui C."/>
            <person name="Meng S."/>
            <person name="Li G."/>
            <person name="Viehrig K."/>
            <person name="Ye F."/>
            <person name="Su P."/>
            <person name="Kiefer A.F."/>
            <person name="Nichols A."/>
            <person name="Cepeda A.J."/>
            <person name="Yan W."/>
            <person name="Fan B."/>
            <person name="Jiang Y."/>
            <person name="Adhikari A."/>
            <person name="Zheng C.-J."/>
            <person name="Schuster L."/>
            <person name="Cowan T.M."/>
            <person name="Smanski M.J."/>
            <person name="Chevrette M.G."/>
            <person name="De Carvalho L.P.S."/>
            <person name="Shen B."/>
        </authorList>
    </citation>
    <scope>NUCLEOTIDE SEQUENCE [LARGE SCALE GENOMIC DNA]</scope>
    <source>
        <strain evidence="3 4">NPDC017990</strain>
    </source>
</reference>
<comment type="caution">
    <text evidence="3">The sequence shown here is derived from an EMBL/GenBank/DDBJ whole genome shotgun (WGS) entry which is preliminary data.</text>
</comment>
<feature type="chain" id="PRO_5047345869" evidence="2">
    <location>
        <begin position="27"/>
        <end position="106"/>
    </location>
</feature>
<keyword evidence="1" id="KW-1133">Transmembrane helix</keyword>
<dbReference type="RefSeq" id="WP_397716476.1">
    <property type="nucleotide sequence ID" value="NZ_JBIRGN010000007.1"/>
</dbReference>
<keyword evidence="1" id="KW-0472">Membrane</keyword>
<organism evidence="3 4">
    <name type="scientific">Streptomyces longisporoflavus</name>
    <dbReference type="NCBI Taxonomy" id="28044"/>
    <lineage>
        <taxon>Bacteria</taxon>
        <taxon>Bacillati</taxon>
        <taxon>Actinomycetota</taxon>
        <taxon>Actinomycetes</taxon>
        <taxon>Kitasatosporales</taxon>
        <taxon>Streptomycetaceae</taxon>
        <taxon>Streptomyces</taxon>
    </lineage>
</organism>
<keyword evidence="4" id="KW-1185">Reference proteome</keyword>
<gene>
    <name evidence="3" type="ORF">ACH4F9_34590</name>
</gene>
<feature type="transmembrane region" description="Helical" evidence="1">
    <location>
        <begin position="75"/>
        <end position="96"/>
    </location>
</feature>
<keyword evidence="2" id="KW-0732">Signal</keyword>
<dbReference type="EMBL" id="JBIRGQ010000007">
    <property type="protein sequence ID" value="MFH8550145.1"/>
    <property type="molecule type" value="Genomic_DNA"/>
</dbReference>
<sequence length="106" mass="10721">MRLRFATVLLLLGALLGGTASAGAYAAAPRVVAAPTTHTTGASADSASVFTGTVSKAADEAQAKPKKKKKKSKGGVGLIIGIIAVIAVIIIVLYAVRRVRKARGGH</sequence>
<evidence type="ECO:0000313" key="4">
    <source>
        <dbReference type="Proteomes" id="UP001610818"/>
    </source>
</evidence>
<proteinExistence type="predicted"/>